<dbReference type="EMBL" id="AP024237">
    <property type="protein sequence ID" value="BCO36498.1"/>
    <property type="molecule type" value="Genomic_DNA"/>
</dbReference>
<sequence>MSQHFSIQSSAWGLVRPAPGRAGLRIMAVMAEKSARTGSERQRLKTLAQAALNADLTVQQLEGVLADMNTSLSGLNGALDTFENSLEHLNTTLGKLDELAPRLDGVVDRMEVIVGRVEHIVDLTEAVMAPLSATEHAVRGVLNALRNRTVR</sequence>
<accession>A0A7R7JID7</accession>
<protein>
    <recommendedName>
        <fullName evidence="3">ATPase</fullName>
    </recommendedName>
</protein>
<keyword evidence="2" id="KW-1185">Reference proteome</keyword>
<organism evidence="1 2">
    <name type="scientific">Mycobacterium heckeshornense</name>
    <dbReference type="NCBI Taxonomy" id="110505"/>
    <lineage>
        <taxon>Bacteria</taxon>
        <taxon>Bacillati</taxon>
        <taxon>Actinomycetota</taxon>
        <taxon>Actinomycetes</taxon>
        <taxon>Mycobacteriales</taxon>
        <taxon>Mycobacteriaceae</taxon>
        <taxon>Mycobacterium</taxon>
    </lineage>
</organism>
<dbReference type="AlphaFoldDB" id="A0A7R7JID7"/>
<proteinExistence type="predicted"/>
<dbReference type="Gene3D" id="1.20.1480.30">
    <property type="entry name" value="Designed four-helix bundle protein"/>
    <property type="match status" value="1"/>
</dbReference>
<evidence type="ECO:0000313" key="2">
    <source>
        <dbReference type="Proteomes" id="UP000595446"/>
    </source>
</evidence>
<gene>
    <name evidence="1" type="ORF">MHEC_29310</name>
</gene>
<dbReference type="Proteomes" id="UP000595446">
    <property type="component" value="Chromosome"/>
</dbReference>
<name>A0A7R7JID7_9MYCO</name>
<evidence type="ECO:0008006" key="3">
    <source>
        <dbReference type="Google" id="ProtNLM"/>
    </source>
</evidence>
<evidence type="ECO:0000313" key="1">
    <source>
        <dbReference type="EMBL" id="BCO36498.1"/>
    </source>
</evidence>
<reference evidence="1 2" key="1">
    <citation type="submission" date="2020-12" db="EMBL/GenBank/DDBJ databases">
        <title>Complete genome sequence of Mycobacterium heckeshornense JCM 15655T, closely related to a pathogenic non-tuberculous mycobacterial species Mycobacterium xenopi.</title>
        <authorList>
            <person name="Yoshida M."/>
            <person name="Fukano H."/>
            <person name="Asakura T."/>
            <person name="Suzuki M."/>
            <person name="Hoshino Y."/>
        </authorList>
    </citation>
    <scope>NUCLEOTIDE SEQUENCE [LARGE SCALE GENOMIC DNA]</scope>
    <source>
        <strain evidence="1 2">JCM 15655</strain>
    </source>
</reference>